<organism evidence="4 5">
    <name type="scientific">Aquimarina aggregata</name>
    <dbReference type="NCBI Taxonomy" id="1642818"/>
    <lineage>
        <taxon>Bacteria</taxon>
        <taxon>Pseudomonadati</taxon>
        <taxon>Bacteroidota</taxon>
        <taxon>Flavobacteriia</taxon>
        <taxon>Flavobacteriales</taxon>
        <taxon>Flavobacteriaceae</taxon>
        <taxon>Aquimarina</taxon>
    </lineage>
</organism>
<protein>
    <recommendedName>
        <fullName evidence="6">HEAT repeat domain-containing protein</fullName>
    </recommendedName>
</protein>
<feature type="domain" description="DUF7825" evidence="3">
    <location>
        <begin position="710"/>
        <end position="979"/>
    </location>
</feature>
<dbReference type="Proteomes" id="UP000076715">
    <property type="component" value="Unassembled WGS sequence"/>
</dbReference>
<feature type="domain" description="DUF7824" evidence="2">
    <location>
        <begin position="422"/>
        <end position="686"/>
    </location>
</feature>
<dbReference type="Pfam" id="PF20103">
    <property type="entry name" value="DUF6493"/>
    <property type="match status" value="1"/>
</dbReference>
<sequence length="984" mass="116186">MFEKELEEIVLKEKDIIPFLKKLTPKDKRELVPFLKKFKEKIFEHYEVTEKNKWGTSYTTKPKHSETKRNIISKACYVCFNKTDIKKAFFNVSNLSISDDYLENIIPWYTPKWYGDLINENIPWELSYEKTMELQKKGLLEPSHELILNKLPNAIVEYEWKNNKRLNYYKPDVLHLYKETLNEHIWFLFEEESTINNYYNYLHLENYKGGNDIWIDTFYNLTNENRLNRKKVLIATIYTSTKGFNKTLSGWFFDLLIKLDPTTDEVLSLQNEFFAALNSPHSKVVNTVLKYFKVAANHKKFKYRVFIENASILLNSETKSVVNSTLMILDKIVKTHKTSKTPVCIKAAEALLNVDEKIQLRAAKIIQKHGDSKKQELLDEIGLYTDNLFHDSKEVLKEFIDTTTETEDFIHEVEETKFLIDQNKLPNYDSLDDLIFFVSQAIDNNEVFHIDLLLSYLPKLNVLLNKDNVIKLEPIFKRSFDLSMSFEWNSQIGNLESEAAYYINDFAEILMKKYPAELTNFRKTKNKKIKKFKEDRYFNSHYKNNLKEIELQPIPDYIYQIHHSLFIKSKSFIKRGLTLDLLSKPTHAPCWIDPIALINRVLSYEKSNEEINLYDFQIALGRLPLNENPIDISQHIDTIKDKDIKAVLSYHYDLLEIQGNNISKPELWLQSVLSRNKEEEINYFQEYLSNPLQKEKGTYNWDCKPRDHFYQEYDYTLGKQVQKKMVRKELKFIDFHPQKMEPDPLISTIKNIFTKKKKPVKVSSIYDYMYFKKQKYYTTIQPNDDVKFLLLSPNNPSMFLSNVIHNNLKESTFFDESSKKNMINLLKGLYEIWHRIDYKDSTYLFLATGLLCSDKVARELAAEIWIKANSEEKVNNTLLGEMIGKLEYGEYAPIKRFTDLLTSNLFNVSKKHNEYLFHLLNGAIGHMNNKPIRGVKKLIELFLELHYNFPKLEVHPSTKNILSMWKETKTLKPIITKLLQGSNK</sequence>
<name>A0A163AC51_9FLAO</name>
<comment type="caution">
    <text evidence="4">The sequence shown here is derived from an EMBL/GenBank/DDBJ whole genome shotgun (WGS) entry which is preliminary data.</text>
</comment>
<dbReference type="InterPro" id="IPR056726">
    <property type="entry name" value="DUF7824"/>
</dbReference>
<dbReference type="EMBL" id="LQRT01000013">
    <property type="protein sequence ID" value="KZS40432.1"/>
    <property type="molecule type" value="Genomic_DNA"/>
</dbReference>
<reference evidence="4 5" key="1">
    <citation type="submission" date="2016-01" db="EMBL/GenBank/DDBJ databases">
        <title>The draft genome sequence of Aquimarina sp. RZW4-3-2.</title>
        <authorList>
            <person name="Wang Y."/>
        </authorList>
    </citation>
    <scope>NUCLEOTIDE SEQUENCE [LARGE SCALE GENOMIC DNA]</scope>
    <source>
        <strain evidence="4 5">RZW4-3-2</strain>
    </source>
</reference>
<dbReference type="InterPro" id="IPR045472">
    <property type="entry name" value="DUF6493"/>
</dbReference>
<evidence type="ECO:0000313" key="4">
    <source>
        <dbReference type="EMBL" id="KZS40432.1"/>
    </source>
</evidence>
<dbReference type="OrthoDB" id="6629398at2"/>
<evidence type="ECO:0000313" key="5">
    <source>
        <dbReference type="Proteomes" id="UP000076715"/>
    </source>
</evidence>
<evidence type="ECO:0000259" key="1">
    <source>
        <dbReference type="Pfam" id="PF20103"/>
    </source>
</evidence>
<dbReference type="STRING" id="1642818.AWE51_05635"/>
<evidence type="ECO:0008006" key="6">
    <source>
        <dbReference type="Google" id="ProtNLM"/>
    </source>
</evidence>
<dbReference type="RefSeq" id="WP_066313963.1">
    <property type="nucleotide sequence ID" value="NZ_LQRT01000013.1"/>
</dbReference>
<evidence type="ECO:0000259" key="3">
    <source>
        <dbReference type="Pfam" id="PF25149"/>
    </source>
</evidence>
<evidence type="ECO:0000259" key="2">
    <source>
        <dbReference type="Pfam" id="PF25148"/>
    </source>
</evidence>
<proteinExistence type="predicted"/>
<accession>A0A163AC51</accession>
<keyword evidence="5" id="KW-1185">Reference proteome</keyword>
<feature type="domain" description="DUF6493" evidence="1">
    <location>
        <begin position="3"/>
        <end position="320"/>
    </location>
</feature>
<gene>
    <name evidence="4" type="ORF">AWE51_05635</name>
</gene>
<dbReference type="InterPro" id="IPR056727">
    <property type="entry name" value="DUF7825"/>
</dbReference>
<dbReference type="SUPFAM" id="SSF48371">
    <property type="entry name" value="ARM repeat"/>
    <property type="match status" value="1"/>
</dbReference>
<dbReference type="AlphaFoldDB" id="A0A163AC51"/>
<dbReference type="InterPro" id="IPR016024">
    <property type="entry name" value="ARM-type_fold"/>
</dbReference>
<dbReference type="Pfam" id="PF25148">
    <property type="entry name" value="DUF7824"/>
    <property type="match status" value="1"/>
</dbReference>
<dbReference type="Pfam" id="PF25149">
    <property type="entry name" value="DUF7825"/>
    <property type="match status" value="1"/>
</dbReference>